<dbReference type="InterPro" id="IPR050072">
    <property type="entry name" value="Peptidase_M20A"/>
</dbReference>
<reference evidence="6 7" key="1">
    <citation type="journal article" date="2014" name="PLoS Genet.">
        <title>Phylogenetically driven sequencing of extremely halophilic archaea reveals strategies for static and dynamic osmo-response.</title>
        <authorList>
            <person name="Becker E.A."/>
            <person name="Seitzer P.M."/>
            <person name="Tritt A."/>
            <person name="Larsen D."/>
            <person name="Krusor M."/>
            <person name="Yao A.I."/>
            <person name="Wu D."/>
            <person name="Madern D."/>
            <person name="Eisen J.A."/>
            <person name="Darling A.E."/>
            <person name="Facciotti M.T."/>
        </authorList>
    </citation>
    <scope>NUCLEOTIDE SEQUENCE [LARGE SCALE GENOMIC DNA]</scope>
    <source>
        <strain evidence="6 7">DSM 5350</strain>
    </source>
</reference>
<keyword evidence="3" id="KW-0378">Hydrolase</keyword>
<sequence>MENTRPITMSVESAQPAIQEWVSDHRKDCIEFLQDLIAIPSATTVGEDEEEIAKRIQAEMEELNYDEVFLDDLGNVHGVIEGENEGAVMLNSHIDTVGYGDRDAWEHDPYAGEIEDGTLYGLGASDMLCAMAAQVYGGGALAALDVTPKHDVYVTGELMEEVSEGHAMEFVDEELDIDLKRVVIGEASEMNVKRGHRGRCELKIELEGASCHASAPERGVNPLYHAASIVDRIEELNEETADHEFLGAGTVAATNLEVDTPSNNAVPAAATVYVDRRLTLGENEQTAHTELEDAVDAAVDEYGDDVEATIETLNFDTPSWTGYEMESKKYYPTWLLDEDHPLVQDTYEVVDSVLDSEVEITKWTFSTSGNYTMGVAEIPTIGFGPSWEEYAHTARDQVEVDDVIDACAVNAALGREL</sequence>
<dbReference type="Proteomes" id="UP000011669">
    <property type="component" value="Unassembled WGS sequence"/>
</dbReference>
<dbReference type="InterPro" id="IPR036264">
    <property type="entry name" value="Bact_exopeptidase_dim_dom"/>
</dbReference>
<proteinExistence type="predicted"/>
<evidence type="ECO:0000256" key="3">
    <source>
        <dbReference type="ARBA" id="ARBA00022801"/>
    </source>
</evidence>
<dbReference type="AlphaFoldDB" id="M0MFK5"/>
<dbReference type="InterPro" id="IPR001261">
    <property type="entry name" value="ArgE/DapE_CS"/>
</dbReference>
<dbReference type="Pfam" id="PF07687">
    <property type="entry name" value="M20_dimer"/>
    <property type="match status" value="1"/>
</dbReference>
<dbReference type="InterPro" id="IPR002933">
    <property type="entry name" value="Peptidase_M20"/>
</dbReference>
<dbReference type="SUPFAM" id="SSF53187">
    <property type="entry name" value="Zn-dependent exopeptidases"/>
    <property type="match status" value="1"/>
</dbReference>
<dbReference type="PROSITE" id="PS00758">
    <property type="entry name" value="ARGE_DAPE_CPG2_1"/>
    <property type="match status" value="1"/>
</dbReference>
<accession>M0MFK5</accession>
<dbReference type="PANTHER" id="PTHR43808">
    <property type="entry name" value="ACETYLORNITHINE DEACETYLASE"/>
    <property type="match status" value="1"/>
</dbReference>
<organism evidence="6 7">
    <name type="scientific">Halococcus saccharolyticus DSM 5350</name>
    <dbReference type="NCBI Taxonomy" id="1227455"/>
    <lineage>
        <taxon>Archaea</taxon>
        <taxon>Methanobacteriati</taxon>
        <taxon>Methanobacteriota</taxon>
        <taxon>Stenosarchaea group</taxon>
        <taxon>Halobacteria</taxon>
        <taxon>Halobacteriales</taxon>
        <taxon>Halococcaceae</taxon>
        <taxon>Halococcus</taxon>
    </lineage>
</organism>
<dbReference type="GO" id="GO:0008777">
    <property type="term" value="F:acetylornithine deacetylase activity"/>
    <property type="evidence" value="ECO:0007669"/>
    <property type="project" value="TreeGrafter"/>
</dbReference>
<evidence type="ECO:0000256" key="4">
    <source>
        <dbReference type="ARBA" id="ARBA00022833"/>
    </source>
</evidence>
<dbReference type="InterPro" id="IPR017706">
    <property type="entry name" value="Peptidase_M20/DapE_YgeY"/>
</dbReference>
<keyword evidence="7" id="KW-1185">Reference proteome</keyword>
<dbReference type="Gene3D" id="3.30.70.360">
    <property type="match status" value="1"/>
</dbReference>
<dbReference type="NCBIfam" id="TIGR03526">
    <property type="entry name" value="selenium_YgeY"/>
    <property type="match status" value="1"/>
</dbReference>
<dbReference type="InterPro" id="IPR011650">
    <property type="entry name" value="Peptidase_M20_dimer"/>
</dbReference>
<evidence type="ECO:0000259" key="5">
    <source>
        <dbReference type="Pfam" id="PF07687"/>
    </source>
</evidence>
<dbReference type="InParanoid" id="M0MFK5"/>
<dbReference type="Pfam" id="PF01546">
    <property type="entry name" value="Peptidase_M20"/>
    <property type="match status" value="1"/>
</dbReference>
<comment type="caution">
    <text evidence="6">The sequence shown here is derived from an EMBL/GenBank/DDBJ whole genome shotgun (WGS) entry which is preliminary data.</text>
</comment>
<dbReference type="EMBL" id="AOMD01000030">
    <property type="protein sequence ID" value="EMA43210.1"/>
    <property type="molecule type" value="Genomic_DNA"/>
</dbReference>
<dbReference type="STRING" id="1227455.C449_14567"/>
<dbReference type="SUPFAM" id="SSF55031">
    <property type="entry name" value="Bacterial exopeptidase dimerisation domain"/>
    <property type="match status" value="1"/>
</dbReference>
<dbReference type="GO" id="GO:0006526">
    <property type="term" value="P:L-arginine biosynthetic process"/>
    <property type="evidence" value="ECO:0007669"/>
    <property type="project" value="TreeGrafter"/>
</dbReference>
<evidence type="ECO:0000256" key="1">
    <source>
        <dbReference type="ARBA" id="ARBA00001947"/>
    </source>
</evidence>
<feature type="domain" description="Peptidase M20 dimerisation" evidence="5">
    <location>
        <begin position="195"/>
        <end position="301"/>
    </location>
</feature>
<dbReference type="GO" id="GO:0046872">
    <property type="term" value="F:metal ion binding"/>
    <property type="evidence" value="ECO:0007669"/>
    <property type="project" value="UniProtKB-KW"/>
</dbReference>
<keyword evidence="4" id="KW-0862">Zinc</keyword>
<gene>
    <name evidence="6" type="ORF">C449_14567</name>
</gene>
<name>M0MFK5_9EURY</name>
<evidence type="ECO:0000256" key="2">
    <source>
        <dbReference type="ARBA" id="ARBA00022723"/>
    </source>
</evidence>
<dbReference type="PATRIC" id="fig|1227455.4.peg.2960"/>
<comment type="cofactor">
    <cofactor evidence="1">
        <name>Zn(2+)</name>
        <dbReference type="ChEBI" id="CHEBI:29105"/>
    </cofactor>
</comment>
<protein>
    <submittedName>
        <fullName evidence="6">Peptidase</fullName>
    </submittedName>
</protein>
<dbReference type="NCBIfam" id="NF009555">
    <property type="entry name" value="PRK13004.1"/>
    <property type="match status" value="1"/>
</dbReference>
<keyword evidence="2" id="KW-0479">Metal-binding</keyword>
<dbReference type="PANTHER" id="PTHR43808:SF31">
    <property type="entry name" value="N-ACETYL-L-CITRULLINE DEACETYLASE"/>
    <property type="match status" value="1"/>
</dbReference>
<evidence type="ECO:0000313" key="6">
    <source>
        <dbReference type="EMBL" id="EMA43210.1"/>
    </source>
</evidence>
<evidence type="ECO:0000313" key="7">
    <source>
        <dbReference type="Proteomes" id="UP000011669"/>
    </source>
</evidence>
<dbReference type="Gene3D" id="3.40.630.10">
    <property type="entry name" value="Zn peptidases"/>
    <property type="match status" value="2"/>
</dbReference>
<dbReference type="FunCoup" id="M0MFK5">
    <property type="interactions" value="90"/>
</dbReference>